<feature type="transmembrane region" description="Helical" evidence="5">
    <location>
        <begin position="249"/>
        <end position="268"/>
    </location>
</feature>
<proteinExistence type="predicted"/>
<gene>
    <name evidence="6" type="ORF">F53441_6465</name>
</gene>
<feature type="transmembrane region" description="Helical" evidence="5">
    <location>
        <begin position="40"/>
        <end position="59"/>
    </location>
</feature>
<evidence type="ECO:0008006" key="8">
    <source>
        <dbReference type="Google" id="ProtNLM"/>
    </source>
</evidence>
<keyword evidence="2 5" id="KW-0812">Transmembrane</keyword>
<evidence type="ECO:0000256" key="4">
    <source>
        <dbReference type="ARBA" id="ARBA00023136"/>
    </source>
</evidence>
<accession>A0A8H4NZK7</accession>
<evidence type="ECO:0000256" key="5">
    <source>
        <dbReference type="SAM" id="Phobius"/>
    </source>
</evidence>
<dbReference type="PANTHER" id="PTHR31465">
    <property type="entry name" value="PROTEIN RTA1-RELATED"/>
    <property type="match status" value="1"/>
</dbReference>
<name>A0A8H4NZK7_9HYPO</name>
<feature type="transmembrane region" description="Helical" evidence="5">
    <location>
        <begin position="120"/>
        <end position="142"/>
    </location>
</feature>
<keyword evidence="3 5" id="KW-1133">Transmembrane helix</keyword>
<comment type="caution">
    <text evidence="6">The sequence shown here is derived from an EMBL/GenBank/DDBJ whole genome shotgun (WGS) entry which is preliminary data.</text>
</comment>
<dbReference type="EMBL" id="JAADJG010000250">
    <property type="protein sequence ID" value="KAF4450466.1"/>
    <property type="molecule type" value="Genomic_DNA"/>
</dbReference>
<feature type="transmembrane region" description="Helical" evidence="5">
    <location>
        <begin position="209"/>
        <end position="229"/>
    </location>
</feature>
<comment type="subcellular location">
    <subcellularLocation>
        <location evidence="1">Membrane</location>
        <topology evidence="1">Multi-pass membrane protein</topology>
    </subcellularLocation>
</comment>
<dbReference type="Proteomes" id="UP000605986">
    <property type="component" value="Unassembled WGS sequence"/>
</dbReference>
<keyword evidence="7" id="KW-1185">Reference proteome</keyword>
<evidence type="ECO:0000256" key="2">
    <source>
        <dbReference type="ARBA" id="ARBA00022692"/>
    </source>
</evidence>
<dbReference type="Pfam" id="PF04479">
    <property type="entry name" value="RTA1"/>
    <property type="match status" value="1"/>
</dbReference>
<evidence type="ECO:0000313" key="6">
    <source>
        <dbReference type="EMBL" id="KAF4450466.1"/>
    </source>
</evidence>
<evidence type="ECO:0000313" key="7">
    <source>
        <dbReference type="Proteomes" id="UP000605986"/>
    </source>
</evidence>
<feature type="transmembrane region" description="Helical" evidence="5">
    <location>
        <begin position="79"/>
        <end position="100"/>
    </location>
</feature>
<dbReference type="GO" id="GO:0016020">
    <property type="term" value="C:membrane"/>
    <property type="evidence" value="ECO:0007669"/>
    <property type="project" value="UniProtKB-SubCell"/>
</dbReference>
<dbReference type="InterPro" id="IPR007568">
    <property type="entry name" value="RTA1"/>
</dbReference>
<sequence>MDAPKSYYLYNPSEPLAGVVAGLYTVSFFITLYQIIRKKAWVWLFMLLAIAMEVIGYAARVVSATKPTEKGPYVVQFTLVILPPVLMAGVIYVLFARIVFWVVPPDSRTLRFLWVPPRFITLLFVGCDVISLLLQLVAAVLIAGTDPTDSDAKNKLNLGKTLGLVGVSTQIAGFGLFTVSAIRFHFAARQLSTDFARENQEKNGIAKKWQTLLIVVNVSCVLILVRSIYREIDFAGGKDGKTHQKEWYLYIFDTLPILLVVFLYNVFFPGSYLKHLGFKVPKEHQELAGQVDTIDKQASANSESV</sequence>
<evidence type="ECO:0000256" key="1">
    <source>
        <dbReference type="ARBA" id="ARBA00004141"/>
    </source>
</evidence>
<feature type="transmembrane region" description="Helical" evidence="5">
    <location>
        <begin position="15"/>
        <end position="33"/>
    </location>
</feature>
<reference evidence="6" key="1">
    <citation type="submission" date="2020-01" db="EMBL/GenBank/DDBJ databases">
        <title>Identification and distribution of gene clusters putatively required for synthesis of sphingolipid metabolism inhibitors in phylogenetically diverse species of the filamentous fungus Fusarium.</title>
        <authorList>
            <person name="Kim H.-S."/>
            <person name="Busman M."/>
            <person name="Brown D.W."/>
            <person name="Divon H."/>
            <person name="Uhlig S."/>
            <person name="Proctor R.H."/>
        </authorList>
    </citation>
    <scope>NUCLEOTIDE SEQUENCE</scope>
    <source>
        <strain evidence="6">NRRL 53441</strain>
    </source>
</reference>
<feature type="transmembrane region" description="Helical" evidence="5">
    <location>
        <begin position="162"/>
        <end position="188"/>
    </location>
</feature>
<evidence type="ECO:0000256" key="3">
    <source>
        <dbReference type="ARBA" id="ARBA00022989"/>
    </source>
</evidence>
<dbReference type="OrthoDB" id="3358017at2759"/>
<protein>
    <recommendedName>
        <fullName evidence="8">RTM1 protein</fullName>
    </recommendedName>
</protein>
<dbReference type="PANTHER" id="PTHR31465:SF28">
    <property type="entry name" value="DOMAIN PROTEIN, PUTATIVE-RELATED"/>
    <property type="match status" value="1"/>
</dbReference>
<dbReference type="AlphaFoldDB" id="A0A8H4NZK7"/>
<keyword evidence="4 5" id="KW-0472">Membrane</keyword>
<organism evidence="6 7">
    <name type="scientific">Fusarium austroafricanum</name>
    <dbReference type="NCBI Taxonomy" id="2364996"/>
    <lineage>
        <taxon>Eukaryota</taxon>
        <taxon>Fungi</taxon>
        <taxon>Dikarya</taxon>
        <taxon>Ascomycota</taxon>
        <taxon>Pezizomycotina</taxon>
        <taxon>Sordariomycetes</taxon>
        <taxon>Hypocreomycetidae</taxon>
        <taxon>Hypocreales</taxon>
        <taxon>Nectriaceae</taxon>
        <taxon>Fusarium</taxon>
        <taxon>Fusarium concolor species complex</taxon>
    </lineage>
</organism>